<keyword evidence="1" id="KW-0472">Membrane</keyword>
<proteinExistence type="predicted"/>
<dbReference type="Pfam" id="PF12679">
    <property type="entry name" value="ABC2_membrane_2"/>
    <property type="match status" value="1"/>
</dbReference>
<gene>
    <name evidence="2" type="ORF">SJ2017_3650</name>
</gene>
<protein>
    <recommendedName>
        <fullName evidence="4">Copper ABC transporter permease</fullName>
    </recommendedName>
</protein>
<reference evidence="2 3" key="1">
    <citation type="submission" date="2017-03" db="EMBL/GenBank/DDBJ databases">
        <title>Genome sequencing of Shewanella japonica KCTC 22435.</title>
        <authorList>
            <person name="Kim K.M."/>
        </authorList>
    </citation>
    <scope>NUCLEOTIDE SEQUENCE [LARGE SCALE GENOMIC DNA]</scope>
    <source>
        <strain evidence="2 3">KCTC 22435</strain>
    </source>
</reference>
<dbReference type="PANTHER" id="PTHR43471:SF1">
    <property type="entry name" value="ABC TRANSPORTER PERMEASE PROTEIN NOSY-RELATED"/>
    <property type="match status" value="1"/>
</dbReference>
<feature type="transmembrane region" description="Helical" evidence="1">
    <location>
        <begin position="21"/>
        <end position="42"/>
    </location>
</feature>
<organism evidence="2 3">
    <name type="scientific">Shewanella japonica</name>
    <dbReference type="NCBI Taxonomy" id="93973"/>
    <lineage>
        <taxon>Bacteria</taxon>
        <taxon>Pseudomonadati</taxon>
        <taxon>Pseudomonadota</taxon>
        <taxon>Gammaproteobacteria</taxon>
        <taxon>Alteromonadales</taxon>
        <taxon>Shewanellaceae</taxon>
        <taxon>Shewanella</taxon>
    </lineage>
</organism>
<feature type="transmembrane region" description="Helical" evidence="1">
    <location>
        <begin position="106"/>
        <end position="131"/>
    </location>
</feature>
<name>A0ABN4YH88_9GAMM</name>
<keyword evidence="1" id="KW-1133">Transmembrane helix</keyword>
<feature type="transmembrane region" description="Helical" evidence="1">
    <location>
        <begin position="176"/>
        <end position="199"/>
    </location>
</feature>
<dbReference type="EMBL" id="CP020472">
    <property type="protein sequence ID" value="ARD23896.1"/>
    <property type="molecule type" value="Genomic_DNA"/>
</dbReference>
<feature type="transmembrane region" description="Helical" evidence="1">
    <location>
        <begin position="54"/>
        <end position="76"/>
    </location>
</feature>
<evidence type="ECO:0000313" key="2">
    <source>
        <dbReference type="EMBL" id="ARD23896.1"/>
    </source>
</evidence>
<keyword evidence="3" id="KW-1185">Reference proteome</keyword>
<dbReference type="RefSeq" id="WP_080916869.1">
    <property type="nucleotide sequence ID" value="NZ_CP020472.1"/>
</dbReference>
<dbReference type="PANTHER" id="PTHR43471">
    <property type="entry name" value="ABC TRANSPORTER PERMEASE"/>
    <property type="match status" value="1"/>
</dbReference>
<sequence length="273" mass="29780">MLTPILTIATKEIKDNCRNRWVAFIGIILTSLALLITFSGSVVTGELVIPELPLLMASLSSVAVFILPLTAILLSYDSFIGEEESGTLLLLLSYPLSRSQILVGKFIGHLAVISFTIFIGFGATALLVGILTDVALFSLISTFLHLMVSSILLSMCFILVGYAVSLQVIEKAKAIAILLFIWVAVVLVYDLILLTMMVAESTSISNGVLQLLILLNPSDVFRALMLVVAPHSSHVEGLSSLVQWPVLSLYLILVGWNAMMMMLSLGLFYRKRF</sequence>
<keyword evidence="1" id="KW-0812">Transmembrane</keyword>
<evidence type="ECO:0000256" key="1">
    <source>
        <dbReference type="SAM" id="Phobius"/>
    </source>
</evidence>
<feature type="transmembrane region" description="Helical" evidence="1">
    <location>
        <begin position="143"/>
        <end position="164"/>
    </location>
</feature>
<evidence type="ECO:0000313" key="3">
    <source>
        <dbReference type="Proteomes" id="UP000191820"/>
    </source>
</evidence>
<feature type="transmembrane region" description="Helical" evidence="1">
    <location>
        <begin position="247"/>
        <end position="269"/>
    </location>
</feature>
<dbReference type="Proteomes" id="UP000191820">
    <property type="component" value="Chromosome"/>
</dbReference>
<accession>A0ABN4YH88</accession>
<evidence type="ECO:0008006" key="4">
    <source>
        <dbReference type="Google" id="ProtNLM"/>
    </source>
</evidence>